<evidence type="ECO:0008006" key="4">
    <source>
        <dbReference type="Google" id="ProtNLM"/>
    </source>
</evidence>
<comment type="caution">
    <text evidence="2">The sequence shown here is derived from an EMBL/GenBank/DDBJ whole genome shotgun (WGS) entry which is preliminary data.</text>
</comment>
<gene>
    <name evidence="2" type="ORF">GCM10009416_33240</name>
</gene>
<proteinExistence type="predicted"/>
<organism evidence="2 3">
    <name type="scientific">Craurococcus roseus</name>
    <dbReference type="NCBI Taxonomy" id="77585"/>
    <lineage>
        <taxon>Bacteria</taxon>
        <taxon>Pseudomonadati</taxon>
        <taxon>Pseudomonadota</taxon>
        <taxon>Alphaproteobacteria</taxon>
        <taxon>Acetobacterales</taxon>
        <taxon>Acetobacteraceae</taxon>
        <taxon>Craurococcus</taxon>
    </lineage>
</organism>
<dbReference type="EMBL" id="BAAAFZ010000053">
    <property type="protein sequence ID" value="GAA0592225.1"/>
    <property type="molecule type" value="Genomic_DNA"/>
</dbReference>
<evidence type="ECO:0000313" key="3">
    <source>
        <dbReference type="Proteomes" id="UP001501588"/>
    </source>
</evidence>
<reference evidence="2 3" key="1">
    <citation type="journal article" date="2019" name="Int. J. Syst. Evol. Microbiol.">
        <title>The Global Catalogue of Microorganisms (GCM) 10K type strain sequencing project: providing services to taxonomists for standard genome sequencing and annotation.</title>
        <authorList>
            <consortium name="The Broad Institute Genomics Platform"/>
            <consortium name="The Broad Institute Genome Sequencing Center for Infectious Disease"/>
            <person name="Wu L."/>
            <person name="Ma J."/>
        </authorList>
    </citation>
    <scope>NUCLEOTIDE SEQUENCE [LARGE SCALE GENOMIC DNA]</scope>
    <source>
        <strain evidence="2 3">JCM 9933</strain>
    </source>
</reference>
<keyword evidence="3" id="KW-1185">Reference proteome</keyword>
<evidence type="ECO:0000256" key="1">
    <source>
        <dbReference type="SAM" id="MobiDB-lite"/>
    </source>
</evidence>
<name>A0ABN1FJR2_9PROT</name>
<evidence type="ECO:0000313" key="2">
    <source>
        <dbReference type="EMBL" id="GAA0592225.1"/>
    </source>
</evidence>
<accession>A0ABN1FJR2</accession>
<feature type="region of interest" description="Disordered" evidence="1">
    <location>
        <begin position="61"/>
        <end position="100"/>
    </location>
</feature>
<protein>
    <recommendedName>
        <fullName evidence="4">Secreted protein</fullName>
    </recommendedName>
</protein>
<dbReference type="Proteomes" id="UP001501588">
    <property type="component" value="Unassembled WGS sequence"/>
</dbReference>
<sequence>MAVVTVVVVVLRAVVPVVRRAVATSVMMVVAGRRVVVVPAARPVPGGGRVRRRAVGRVSAVGGVSGRHSQVRGMRAGRRPGQQNQRGDGGDPTHGGALSC</sequence>